<evidence type="ECO:0000259" key="2">
    <source>
        <dbReference type="Pfam" id="PF09084"/>
    </source>
</evidence>
<dbReference type="Proteomes" id="UP000533469">
    <property type="component" value="Unassembled WGS sequence"/>
</dbReference>
<organism evidence="3 4">
    <name type="scientific">Ancylobacter tetraedralis</name>
    <dbReference type="NCBI Taxonomy" id="217068"/>
    <lineage>
        <taxon>Bacteria</taxon>
        <taxon>Pseudomonadati</taxon>
        <taxon>Pseudomonadota</taxon>
        <taxon>Alphaproteobacteria</taxon>
        <taxon>Hyphomicrobiales</taxon>
        <taxon>Xanthobacteraceae</taxon>
        <taxon>Ancylobacter</taxon>
    </lineage>
</organism>
<keyword evidence="4" id="KW-1185">Reference proteome</keyword>
<dbReference type="Pfam" id="PF09084">
    <property type="entry name" value="NMT1"/>
    <property type="match status" value="1"/>
</dbReference>
<comment type="caution">
    <text evidence="3">The sequence shown here is derived from an EMBL/GenBank/DDBJ whole genome shotgun (WGS) entry which is preliminary data.</text>
</comment>
<name>A0A839ZFQ0_9HYPH</name>
<dbReference type="EMBL" id="JACICD010000011">
    <property type="protein sequence ID" value="MBB3773456.1"/>
    <property type="molecule type" value="Genomic_DNA"/>
</dbReference>
<proteinExistence type="predicted"/>
<dbReference type="PANTHER" id="PTHR31528">
    <property type="entry name" value="4-AMINO-5-HYDROXYMETHYL-2-METHYLPYRIMIDINE PHOSPHATE SYNTHASE THI11-RELATED"/>
    <property type="match status" value="1"/>
</dbReference>
<evidence type="ECO:0000256" key="1">
    <source>
        <dbReference type="SAM" id="SignalP"/>
    </source>
</evidence>
<evidence type="ECO:0000313" key="4">
    <source>
        <dbReference type="Proteomes" id="UP000533469"/>
    </source>
</evidence>
<protein>
    <submittedName>
        <fullName evidence="3">NitT/TauT family transport system substrate-binding protein</fullName>
    </submittedName>
</protein>
<keyword evidence="1" id="KW-0732">Signal</keyword>
<sequence>MSISGVFGTRLASAALVAVGLFTASQAQALDDVRLRLNWMWYGSHAAFALGKDRGYFKDAGINLDVRSGNGSGSAHRLVANGDSTFSYGSCASMVNLAAKGAPLVSVGVIDAMGTEAIIVRPDAGVAKIGDLKGKKLLTTANAGVNTFFPLVLKNAGLAEGDVGIINVPDGALVSSYLQGAGGVVGLLGGLDDKPAEIKAAGGAAPVTFPYSDYGVNQVGYCMVANRETVAKNPDLVKRFLAATVRSYKAAEADPQAAVNAMGDIVGGTMNEDAGKKQAAEVQKVTLDVLYSKANTGKVLGLNVPQDWTEMLELMKAYNGLQTKEPATFFYTNDFLPK</sequence>
<dbReference type="AlphaFoldDB" id="A0A839ZFQ0"/>
<dbReference type="PANTHER" id="PTHR31528:SF15">
    <property type="entry name" value="RIBOFLAVIN-BINDING PROTEIN RIBY"/>
    <property type="match status" value="1"/>
</dbReference>
<dbReference type="InterPro" id="IPR027939">
    <property type="entry name" value="NMT1/THI5"/>
</dbReference>
<evidence type="ECO:0000313" key="3">
    <source>
        <dbReference type="EMBL" id="MBB3773456.1"/>
    </source>
</evidence>
<feature type="chain" id="PRO_5032884038" evidence="1">
    <location>
        <begin position="30"/>
        <end position="338"/>
    </location>
</feature>
<dbReference type="RefSeq" id="WP_183191596.1">
    <property type="nucleotide sequence ID" value="NZ_JACICD010000011.1"/>
</dbReference>
<reference evidence="3 4" key="1">
    <citation type="submission" date="2020-08" db="EMBL/GenBank/DDBJ databases">
        <title>Genomic Encyclopedia of Type Strains, Phase IV (KMG-IV): sequencing the most valuable type-strain genomes for metagenomic binning, comparative biology and taxonomic classification.</title>
        <authorList>
            <person name="Goeker M."/>
        </authorList>
    </citation>
    <scope>NUCLEOTIDE SEQUENCE [LARGE SCALE GENOMIC DNA]</scope>
    <source>
        <strain evidence="3 4">DSM 5895</strain>
    </source>
</reference>
<accession>A0A839ZFQ0</accession>
<feature type="signal peptide" evidence="1">
    <location>
        <begin position="1"/>
        <end position="29"/>
    </location>
</feature>
<dbReference type="InterPro" id="IPR015168">
    <property type="entry name" value="SsuA/THI5"/>
</dbReference>
<dbReference type="Gene3D" id="3.40.190.10">
    <property type="entry name" value="Periplasmic binding protein-like II"/>
    <property type="match status" value="2"/>
</dbReference>
<dbReference type="SUPFAM" id="SSF53850">
    <property type="entry name" value="Periplasmic binding protein-like II"/>
    <property type="match status" value="1"/>
</dbReference>
<gene>
    <name evidence="3" type="ORF">FHS55_004093</name>
</gene>
<feature type="domain" description="SsuA/THI5-like" evidence="2">
    <location>
        <begin position="44"/>
        <end position="258"/>
    </location>
</feature>
<dbReference type="GO" id="GO:0009228">
    <property type="term" value="P:thiamine biosynthetic process"/>
    <property type="evidence" value="ECO:0007669"/>
    <property type="project" value="InterPro"/>
</dbReference>